<dbReference type="PANTHER" id="PTHR20988:SF2">
    <property type="entry name" value="TRANSMEMBRANE PROTEIN 183A-RELATED"/>
    <property type="match status" value="1"/>
</dbReference>
<name>A0A4Y2HZ66_ARAVE</name>
<dbReference type="AlphaFoldDB" id="A0A4Y2HZ66"/>
<dbReference type="PANTHER" id="PTHR20988">
    <property type="entry name" value="TRANSMEMBRANE PROTEIN 183A-RELATED"/>
    <property type="match status" value="1"/>
</dbReference>
<keyword evidence="1" id="KW-0472">Membrane</keyword>
<dbReference type="GO" id="GO:0031647">
    <property type="term" value="P:regulation of protein stability"/>
    <property type="evidence" value="ECO:0007669"/>
    <property type="project" value="TreeGrafter"/>
</dbReference>
<dbReference type="OrthoDB" id="5955317at2759"/>
<accession>A0A4Y2HZ66</accession>
<reference evidence="1 2" key="1">
    <citation type="journal article" date="2019" name="Sci. Rep.">
        <title>Orb-weaving spider Araneus ventricosus genome elucidates the spidroin gene catalogue.</title>
        <authorList>
            <person name="Kono N."/>
            <person name="Nakamura H."/>
            <person name="Ohtoshi R."/>
            <person name="Moran D.A.P."/>
            <person name="Shinohara A."/>
            <person name="Yoshida Y."/>
            <person name="Fujiwara M."/>
            <person name="Mori M."/>
            <person name="Tomita M."/>
            <person name="Arakawa K."/>
        </authorList>
    </citation>
    <scope>NUCLEOTIDE SEQUENCE [LARGE SCALE GENOMIC DNA]</scope>
</reference>
<gene>
    <name evidence="1" type="primary">Tmem183</name>
    <name evidence="1" type="ORF">AVEN_126764_1</name>
</gene>
<proteinExistence type="predicted"/>
<evidence type="ECO:0000313" key="2">
    <source>
        <dbReference type="Proteomes" id="UP000499080"/>
    </source>
</evidence>
<organism evidence="1 2">
    <name type="scientific">Araneus ventricosus</name>
    <name type="common">Orbweaver spider</name>
    <name type="synonym">Epeira ventricosa</name>
    <dbReference type="NCBI Taxonomy" id="182803"/>
    <lineage>
        <taxon>Eukaryota</taxon>
        <taxon>Metazoa</taxon>
        <taxon>Ecdysozoa</taxon>
        <taxon>Arthropoda</taxon>
        <taxon>Chelicerata</taxon>
        <taxon>Arachnida</taxon>
        <taxon>Araneae</taxon>
        <taxon>Araneomorphae</taxon>
        <taxon>Entelegynae</taxon>
        <taxon>Araneoidea</taxon>
        <taxon>Araneidae</taxon>
        <taxon>Araneus</taxon>
    </lineage>
</organism>
<sequence length="351" mass="40999">MPKSGKKGVKKQSNLASDIKLSDFANSSARAGRLRKSVGTSLSKEAEDIRNVEDEDTAWYEKDLEEFQFLDISSSNRKKLRTKTTPEESLNRPGICYPIDVWFLIGRYIKPEDVKLFASICKDSHRVSRSYSFWMKMYKRYYQPNDRLPARLQPECIEQAFCLKTSVIRALYYMYPNFVNQLSSRMSNTDVYCLSNLCCTLMWRIQQNGKWLFHFKFTTSASASVAPLTLKSVMNDWWTGQDVCRKSQDRYVNYNPDEGCKILRFTCSHYVLVPPMVMGSRLCDVRINLAHDMRRQKLQLTFGHSNYRQSNKGSGFCKDSSGYSDFVEFDAVENLMILNWWHPQYPFEYNT</sequence>
<comment type="caution">
    <text evidence="1">The sequence shown here is derived from an EMBL/GenBank/DDBJ whole genome shotgun (WGS) entry which is preliminary data.</text>
</comment>
<dbReference type="Proteomes" id="UP000499080">
    <property type="component" value="Unassembled WGS sequence"/>
</dbReference>
<dbReference type="GO" id="GO:0019005">
    <property type="term" value="C:SCF ubiquitin ligase complex"/>
    <property type="evidence" value="ECO:0007669"/>
    <property type="project" value="TreeGrafter"/>
</dbReference>
<keyword evidence="1" id="KW-0812">Transmembrane</keyword>
<protein>
    <submittedName>
        <fullName evidence="1">Transmembrane protein 183</fullName>
    </submittedName>
</protein>
<evidence type="ECO:0000313" key="1">
    <source>
        <dbReference type="EMBL" id="GBM70854.1"/>
    </source>
</evidence>
<keyword evidence="2" id="KW-1185">Reference proteome</keyword>
<dbReference type="InterPro" id="IPR026509">
    <property type="entry name" value="TMEM183"/>
</dbReference>
<dbReference type="EMBL" id="BGPR01002279">
    <property type="protein sequence ID" value="GBM70854.1"/>
    <property type="molecule type" value="Genomic_DNA"/>
</dbReference>